<gene>
    <name evidence="3" type="ORF">D3878_09275</name>
</gene>
<name>A0A3A3G4P5_9BURK</name>
<dbReference type="PANTHER" id="PTHR43228:SF1">
    <property type="entry name" value="TWO-COMPONENT RESPONSE REGULATOR ARR22"/>
    <property type="match status" value="1"/>
</dbReference>
<dbReference type="GO" id="GO:0000160">
    <property type="term" value="P:phosphorelay signal transduction system"/>
    <property type="evidence" value="ECO:0007669"/>
    <property type="project" value="InterPro"/>
</dbReference>
<dbReference type="PANTHER" id="PTHR43228">
    <property type="entry name" value="TWO-COMPONENT RESPONSE REGULATOR"/>
    <property type="match status" value="1"/>
</dbReference>
<feature type="domain" description="Response regulatory" evidence="2">
    <location>
        <begin position="16"/>
        <end position="131"/>
    </location>
</feature>
<dbReference type="InterPro" id="IPR001789">
    <property type="entry name" value="Sig_transdc_resp-reg_receiver"/>
</dbReference>
<evidence type="ECO:0000259" key="2">
    <source>
        <dbReference type="PROSITE" id="PS50110"/>
    </source>
</evidence>
<dbReference type="CDD" id="cd17535">
    <property type="entry name" value="REC_NarL-like"/>
    <property type="match status" value="1"/>
</dbReference>
<sequence length="138" mass="14886">MGGTSLAPFKKRENINVVVADDDATTRAALRLLLQDHFYTVVGEAADGERAVELCMALKPHVVFLDIDMPKLNGNQAAQRLRELHPEIGIVVVSALSTLDNVQQARQSGASAFVVKPFNAAKLIGAIDSCLKGNHPRQ</sequence>
<proteinExistence type="predicted"/>
<dbReference type="SUPFAM" id="SSF52172">
    <property type="entry name" value="CheY-like"/>
    <property type="match status" value="1"/>
</dbReference>
<dbReference type="Proteomes" id="UP000266327">
    <property type="component" value="Unassembled WGS sequence"/>
</dbReference>
<dbReference type="SMART" id="SM00448">
    <property type="entry name" value="REC"/>
    <property type="match status" value="1"/>
</dbReference>
<reference evidence="4" key="1">
    <citation type="submission" date="2018-09" db="EMBL/GenBank/DDBJ databases">
        <authorList>
            <person name="Zhu H."/>
        </authorList>
    </citation>
    <scope>NUCLEOTIDE SEQUENCE [LARGE SCALE GENOMIC DNA]</scope>
    <source>
        <strain evidence="4">K1S02-23</strain>
    </source>
</reference>
<comment type="caution">
    <text evidence="3">The sequence shown here is derived from an EMBL/GenBank/DDBJ whole genome shotgun (WGS) entry which is preliminary data.</text>
</comment>
<evidence type="ECO:0000256" key="1">
    <source>
        <dbReference type="PROSITE-ProRule" id="PRU00169"/>
    </source>
</evidence>
<dbReference type="AlphaFoldDB" id="A0A3A3G4P5"/>
<dbReference type="InterPro" id="IPR058245">
    <property type="entry name" value="NreC/VraR/RcsB-like_REC"/>
</dbReference>
<protein>
    <submittedName>
        <fullName evidence="3">Response regulator</fullName>
    </submittedName>
</protein>
<feature type="modified residue" description="4-aspartylphosphate" evidence="1">
    <location>
        <position position="66"/>
    </location>
</feature>
<dbReference type="InterPro" id="IPR011006">
    <property type="entry name" value="CheY-like_superfamily"/>
</dbReference>
<dbReference type="Pfam" id="PF00072">
    <property type="entry name" value="Response_reg"/>
    <property type="match status" value="1"/>
</dbReference>
<keyword evidence="1" id="KW-0597">Phosphoprotein</keyword>
<evidence type="ECO:0000313" key="3">
    <source>
        <dbReference type="EMBL" id="RJG01749.1"/>
    </source>
</evidence>
<dbReference type="InterPro" id="IPR052048">
    <property type="entry name" value="ST_Response_Regulator"/>
</dbReference>
<keyword evidence="4" id="KW-1185">Reference proteome</keyword>
<dbReference type="PROSITE" id="PS50110">
    <property type="entry name" value="RESPONSE_REGULATORY"/>
    <property type="match status" value="1"/>
</dbReference>
<accession>A0A3A3G4P5</accession>
<dbReference type="Gene3D" id="3.40.50.2300">
    <property type="match status" value="1"/>
</dbReference>
<evidence type="ECO:0000313" key="4">
    <source>
        <dbReference type="Proteomes" id="UP000266327"/>
    </source>
</evidence>
<dbReference type="EMBL" id="QYUQ01000002">
    <property type="protein sequence ID" value="RJG01749.1"/>
    <property type="molecule type" value="Genomic_DNA"/>
</dbReference>
<organism evidence="3 4">
    <name type="scientific">Noviherbaspirillum sedimenti</name>
    <dbReference type="NCBI Taxonomy" id="2320865"/>
    <lineage>
        <taxon>Bacteria</taxon>
        <taxon>Pseudomonadati</taxon>
        <taxon>Pseudomonadota</taxon>
        <taxon>Betaproteobacteria</taxon>
        <taxon>Burkholderiales</taxon>
        <taxon>Oxalobacteraceae</taxon>
        <taxon>Noviherbaspirillum</taxon>
    </lineage>
</organism>